<dbReference type="GO" id="GO:0036222">
    <property type="term" value="F:XTP diphosphatase activity"/>
    <property type="evidence" value="ECO:0007669"/>
    <property type="project" value="UniProtKB-UniRule"/>
</dbReference>
<feature type="active site" description="Proton acceptor" evidence="10">
    <location>
        <position position="77"/>
    </location>
</feature>
<feature type="binding site" evidence="10">
    <location>
        <position position="78"/>
    </location>
    <ligand>
        <name>substrate</name>
    </ligand>
</feature>
<evidence type="ECO:0000256" key="6">
    <source>
        <dbReference type="ARBA" id="ARBA00022842"/>
    </source>
</evidence>
<feature type="binding site" evidence="10">
    <location>
        <begin position="16"/>
        <end position="21"/>
    </location>
    <ligand>
        <name>substrate</name>
    </ligand>
</feature>
<dbReference type="SUPFAM" id="SSF52972">
    <property type="entry name" value="ITPase-like"/>
    <property type="match status" value="1"/>
</dbReference>
<keyword evidence="5 10" id="KW-0378">Hydrolase</keyword>
<sequence length="222" mass="23307">MTTSVHLQPGPLVVASHNAGKIREIVDLLGPYGFDVRSAGELGLPEPEETGTTFEENAILKAVAACQASGMPAIADDSGICVDAMGGEPGIYSARFAGPSKDFAQAMRNIEEAVQAAGAKTPAERGAEFVSVIALALPGGAVETFKGVVRGTLAWPPRGTEGFGYDPMFQPEGHDRTFGEMSAEEKHGWKPGEASALSHRARAFKAFAEACLQPNAPQQEPR</sequence>
<dbReference type="GO" id="GO:0046872">
    <property type="term" value="F:metal ion binding"/>
    <property type="evidence" value="ECO:0007669"/>
    <property type="project" value="UniProtKB-KW"/>
</dbReference>
<keyword evidence="6 10" id="KW-0460">Magnesium</keyword>
<dbReference type="EC" id="3.6.1.66" evidence="10"/>
<comment type="function">
    <text evidence="10">Pyrophosphatase that catalyzes the hydrolysis of nucleoside triphosphates to their monophosphate derivatives, with a high preference for the non-canonical purine nucleotides XTP (xanthosine triphosphate), dITP (deoxyinosine triphosphate) and ITP. Seems to function as a house-cleaning enzyme that removes non-canonical purine nucleotides from the nucleotide pool, thus preventing their incorporation into DNA/RNA and avoiding chromosomal lesions.</text>
</comment>
<dbReference type="GO" id="GO:0005829">
    <property type="term" value="C:cytosol"/>
    <property type="evidence" value="ECO:0007669"/>
    <property type="project" value="TreeGrafter"/>
</dbReference>
<evidence type="ECO:0000256" key="4">
    <source>
        <dbReference type="ARBA" id="ARBA00022741"/>
    </source>
</evidence>
<feature type="binding site" evidence="10">
    <location>
        <begin position="199"/>
        <end position="200"/>
    </location>
    <ligand>
        <name>substrate</name>
    </ligand>
</feature>
<dbReference type="InterPro" id="IPR002637">
    <property type="entry name" value="RdgB/HAM1"/>
</dbReference>
<dbReference type="GO" id="GO:0017111">
    <property type="term" value="F:ribonucleoside triphosphate phosphatase activity"/>
    <property type="evidence" value="ECO:0007669"/>
    <property type="project" value="InterPro"/>
</dbReference>
<comment type="subunit">
    <text evidence="2 10">Homodimer.</text>
</comment>
<keyword evidence="7 10" id="KW-0546">Nucleotide metabolism</keyword>
<dbReference type="PANTHER" id="PTHR11067:SF9">
    <property type="entry name" value="INOSINE TRIPHOSPHATE PYROPHOSPHATASE"/>
    <property type="match status" value="1"/>
</dbReference>
<dbReference type="STRING" id="1855383.SAMN05216548_105190"/>
<dbReference type="AlphaFoldDB" id="A0A1H9GYK4"/>
<dbReference type="InterPro" id="IPR029001">
    <property type="entry name" value="ITPase-like_fam"/>
</dbReference>
<dbReference type="GO" id="GO:0000166">
    <property type="term" value="F:nucleotide binding"/>
    <property type="evidence" value="ECO:0007669"/>
    <property type="project" value="UniProtKB-KW"/>
</dbReference>
<proteinExistence type="inferred from homology"/>
<keyword evidence="3 10" id="KW-0479">Metal-binding</keyword>
<evidence type="ECO:0000256" key="3">
    <source>
        <dbReference type="ARBA" id="ARBA00022723"/>
    </source>
</evidence>
<evidence type="ECO:0000256" key="10">
    <source>
        <dbReference type="HAMAP-Rule" id="MF_01405"/>
    </source>
</evidence>
<protein>
    <recommendedName>
        <fullName evidence="10">dITP/XTP pyrophosphatase</fullName>
        <ecNumber evidence="10">3.6.1.66</ecNumber>
    </recommendedName>
    <alternativeName>
        <fullName evidence="10">Non-canonical purine NTP pyrophosphatase</fullName>
    </alternativeName>
    <alternativeName>
        <fullName evidence="10">Non-standard purine NTP pyrophosphatase</fullName>
    </alternativeName>
    <alternativeName>
        <fullName evidence="10">Nucleoside-triphosphate diphosphatase</fullName>
    </alternativeName>
    <alternativeName>
        <fullName evidence="10">Nucleoside-triphosphate pyrophosphatase</fullName>
        <shortName evidence="10">NTPase</shortName>
    </alternativeName>
</protein>
<comment type="catalytic activity">
    <reaction evidence="8 10">
        <text>dITP + H2O = dIMP + diphosphate + H(+)</text>
        <dbReference type="Rhea" id="RHEA:28342"/>
        <dbReference type="ChEBI" id="CHEBI:15377"/>
        <dbReference type="ChEBI" id="CHEBI:15378"/>
        <dbReference type="ChEBI" id="CHEBI:33019"/>
        <dbReference type="ChEBI" id="CHEBI:61194"/>
        <dbReference type="ChEBI" id="CHEBI:61382"/>
        <dbReference type="EC" id="3.6.1.66"/>
    </reaction>
</comment>
<dbReference type="GO" id="GO:0009117">
    <property type="term" value="P:nucleotide metabolic process"/>
    <property type="evidence" value="ECO:0007669"/>
    <property type="project" value="UniProtKB-KW"/>
</dbReference>
<dbReference type="GO" id="GO:0035870">
    <property type="term" value="F:dITP diphosphatase activity"/>
    <property type="evidence" value="ECO:0007669"/>
    <property type="project" value="UniProtKB-UniRule"/>
</dbReference>
<dbReference type="Gene3D" id="3.90.950.10">
    <property type="match status" value="1"/>
</dbReference>
<dbReference type="OrthoDB" id="9807456at2"/>
<evidence type="ECO:0000256" key="11">
    <source>
        <dbReference type="RuleBase" id="RU003781"/>
    </source>
</evidence>
<dbReference type="EMBL" id="FOFG01000005">
    <property type="protein sequence ID" value="SEQ55169.1"/>
    <property type="molecule type" value="Genomic_DNA"/>
</dbReference>
<comment type="cofactor">
    <cofactor evidence="10">
        <name>Mg(2+)</name>
        <dbReference type="ChEBI" id="CHEBI:18420"/>
    </cofactor>
    <text evidence="10">Binds 1 Mg(2+) ion per subunit.</text>
</comment>
<evidence type="ECO:0000313" key="13">
    <source>
        <dbReference type="Proteomes" id="UP000199647"/>
    </source>
</evidence>
<name>A0A1H9GYK4_9HYPH</name>
<dbReference type="RefSeq" id="WP_092496318.1">
    <property type="nucleotide sequence ID" value="NZ_FOFG01000005.1"/>
</dbReference>
<feature type="binding site" evidence="10">
    <location>
        <begin position="163"/>
        <end position="166"/>
    </location>
    <ligand>
        <name>substrate</name>
    </ligand>
</feature>
<keyword evidence="4 10" id="KW-0547">Nucleotide-binding</keyword>
<comment type="catalytic activity">
    <reaction evidence="9 10">
        <text>XTP + H2O = XMP + diphosphate + H(+)</text>
        <dbReference type="Rhea" id="RHEA:28610"/>
        <dbReference type="ChEBI" id="CHEBI:15377"/>
        <dbReference type="ChEBI" id="CHEBI:15378"/>
        <dbReference type="ChEBI" id="CHEBI:33019"/>
        <dbReference type="ChEBI" id="CHEBI:57464"/>
        <dbReference type="ChEBI" id="CHEBI:61314"/>
        <dbReference type="EC" id="3.6.1.66"/>
    </reaction>
</comment>
<evidence type="ECO:0000256" key="2">
    <source>
        <dbReference type="ARBA" id="ARBA00011738"/>
    </source>
</evidence>
<evidence type="ECO:0000256" key="1">
    <source>
        <dbReference type="ARBA" id="ARBA00008023"/>
    </source>
</evidence>
<evidence type="ECO:0000256" key="7">
    <source>
        <dbReference type="ARBA" id="ARBA00023080"/>
    </source>
</evidence>
<gene>
    <name evidence="12" type="ORF">SAMN05216548_105190</name>
</gene>
<comment type="similarity">
    <text evidence="1 10 11">Belongs to the HAM1 NTPase family.</text>
</comment>
<keyword evidence="13" id="KW-1185">Reference proteome</keyword>
<organism evidence="12 13">
    <name type="scientific">Faunimonas pinastri</name>
    <dbReference type="NCBI Taxonomy" id="1855383"/>
    <lineage>
        <taxon>Bacteria</taxon>
        <taxon>Pseudomonadati</taxon>
        <taxon>Pseudomonadota</taxon>
        <taxon>Alphaproteobacteria</taxon>
        <taxon>Hyphomicrobiales</taxon>
        <taxon>Afifellaceae</taxon>
        <taxon>Faunimonas</taxon>
    </lineage>
</organism>
<evidence type="ECO:0000256" key="9">
    <source>
        <dbReference type="ARBA" id="ARBA00052017"/>
    </source>
</evidence>
<dbReference type="InterPro" id="IPR020922">
    <property type="entry name" value="dITP/XTP_pyrophosphatase"/>
</dbReference>
<comment type="catalytic activity">
    <reaction evidence="10">
        <text>ITP + H2O = IMP + diphosphate + H(+)</text>
        <dbReference type="Rhea" id="RHEA:29399"/>
        <dbReference type="ChEBI" id="CHEBI:15377"/>
        <dbReference type="ChEBI" id="CHEBI:15378"/>
        <dbReference type="ChEBI" id="CHEBI:33019"/>
        <dbReference type="ChEBI" id="CHEBI:58053"/>
        <dbReference type="ChEBI" id="CHEBI:61402"/>
        <dbReference type="EC" id="3.6.1.66"/>
    </reaction>
</comment>
<dbReference type="PANTHER" id="PTHR11067">
    <property type="entry name" value="INOSINE TRIPHOSPHATE PYROPHOSPHATASE/HAM1 PROTEIN"/>
    <property type="match status" value="1"/>
</dbReference>
<accession>A0A1H9GYK4</accession>
<reference evidence="12 13" key="1">
    <citation type="submission" date="2016-10" db="EMBL/GenBank/DDBJ databases">
        <authorList>
            <person name="de Groot N.N."/>
        </authorList>
    </citation>
    <scope>NUCLEOTIDE SEQUENCE [LARGE SCALE GENOMIC DNA]</scope>
    <source>
        <strain evidence="12 13">A52C2</strain>
    </source>
</reference>
<dbReference type="FunFam" id="3.90.950.10:FF:000001">
    <property type="entry name" value="dITP/XTP pyrophosphatase"/>
    <property type="match status" value="1"/>
</dbReference>
<evidence type="ECO:0000256" key="5">
    <source>
        <dbReference type="ARBA" id="ARBA00022801"/>
    </source>
</evidence>
<dbReference type="NCBIfam" id="TIGR00042">
    <property type="entry name" value="RdgB/HAM1 family non-canonical purine NTP pyrophosphatase"/>
    <property type="match status" value="1"/>
</dbReference>
<evidence type="ECO:0000256" key="8">
    <source>
        <dbReference type="ARBA" id="ARBA00051875"/>
    </source>
</evidence>
<dbReference type="GO" id="GO:0009146">
    <property type="term" value="P:purine nucleoside triphosphate catabolic process"/>
    <property type="evidence" value="ECO:0007669"/>
    <property type="project" value="UniProtKB-UniRule"/>
</dbReference>
<dbReference type="HAMAP" id="MF_01405">
    <property type="entry name" value="Non_canon_purine_NTPase"/>
    <property type="match status" value="1"/>
</dbReference>
<feature type="binding site" evidence="10">
    <location>
        <position position="77"/>
    </location>
    <ligand>
        <name>Mg(2+)</name>
        <dbReference type="ChEBI" id="CHEBI:18420"/>
    </ligand>
</feature>
<dbReference type="GO" id="GO:0036220">
    <property type="term" value="F:ITP diphosphatase activity"/>
    <property type="evidence" value="ECO:0007669"/>
    <property type="project" value="UniProtKB-UniRule"/>
</dbReference>
<feature type="binding site" evidence="10">
    <location>
        <position position="48"/>
    </location>
    <ligand>
        <name>Mg(2+)</name>
        <dbReference type="ChEBI" id="CHEBI:18420"/>
    </ligand>
</feature>
<dbReference type="Pfam" id="PF01725">
    <property type="entry name" value="Ham1p_like"/>
    <property type="match status" value="1"/>
</dbReference>
<dbReference type="CDD" id="cd00515">
    <property type="entry name" value="HAM1"/>
    <property type="match status" value="1"/>
</dbReference>
<feature type="binding site" evidence="10">
    <location>
        <position position="186"/>
    </location>
    <ligand>
        <name>substrate</name>
    </ligand>
</feature>
<evidence type="ECO:0000313" key="12">
    <source>
        <dbReference type="EMBL" id="SEQ55169.1"/>
    </source>
</evidence>
<dbReference type="Proteomes" id="UP000199647">
    <property type="component" value="Unassembled WGS sequence"/>
</dbReference>